<gene>
    <name evidence="8" type="ORF">BKE38_16835</name>
</gene>
<dbReference type="PROSITE" id="PS00198">
    <property type="entry name" value="4FE4S_FER_1"/>
    <property type="match status" value="1"/>
</dbReference>
<name>A0A1V2GZN6_9PROT</name>
<dbReference type="OrthoDB" id="9808559at2"/>
<organism evidence="8 9">
    <name type="scientific">Teichococcus deserti</name>
    <dbReference type="NCBI Taxonomy" id="1817963"/>
    <lineage>
        <taxon>Bacteria</taxon>
        <taxon>Pseudomonadati</taxon>
        <taxon>Pseudomonadota</taxon>
        <taxon>Alphaproteobacteria</taxon>
        <taxon>Acetobacterales</taxon>
        <taxon>Roseomonadaceae</taxon>
        <taxon>Roseomonas</taxon>
    </lineage>
</organism>
<dbReference type="SUPFAM" id="SSF54862">
    <property type="entry name" value="4Fe-4S ferredoxins"/>
    <property type="match status" value="1"/>
</dbReference>
<evidence type="ECO:0000256" key="4">
    <source>
        <dbReference type="ARBA" id="ARBA00023014"/>
    </source>
</evidence>
<keyword evidence="3" id="KW-0408">Iron</keyword>
<evidence type="ECO:0000313" key="9">
    <source>
        <dbReference type="Proteomes" id="UP000188879"/>
    </source>
</evidence>
<feature type="domain" description="2Fe-2S ferredoxin-type" evidence="6">
    <location>
        <begin position="10"/>
        <end position="89"/>
    </location>
</feature>
<comment type="caution">
    <text evidence="8">The sequence shown here is derived from an EMBL/GenBank/DDBJ whole genome shotgun (WGS) entry which is preliminary data.</text>
</comment>
<evidence type="ECO:0000256" key="2">
    <source>
        <dbReference type="ARBA" id="ARBA00023002"/>
    </source>
</evidence>
<dbReference type="PROSITE" id="PS51379">
    <property type="entry name" value="4FE4S_FER_2"/>
    <property type="match status" value="1"/>
</dbReference>
<keyword evidence="9" id="KW-1185">Reference proteome</keyword>
<dbReference type="GO" id="GO:0051536">
    <property type="term" value="F:iron-sulfur cluster binding"/>
    <property type="evidence" value="ECO:0007669"/>
    <property type="project" value="UniProtKB-KW"/>
</dbReference>
<evidence type="ECO:0000259" key="6">
    <source>
        <dbReference type="PROSITE" id="PS51085"/>
    </source>
</evidence>
<dbReference type="AlphaFoldDB" id="A0A1V2GZN6"/>
<reference evidence="8 9" key="1">
    <citation type="submission" date="2016-10" db="EMBL/GenBank/DDBJ databases">
        <title>Draft Genome sequence of Roseomonas sp. strain M3.</title>
        <authorList>
            <person name="Subhash Y."/>
            <person name="Lee S."/>
        </authorList>
    </citation>
    <scope>NUCLEOTIDE SEQUENCE [LARGE SCALE GENOMIC DNA]</scope>
    <source>
        <strain evidence="8 9">M3</strain>
    </source>
</reference>
<keyword evidence="2" id="KW-0560">Oxidoreductase</keyword>
<dbReference type="PROSITE" id="PS51085">
    <property type="entry name" value="2FE2S_FER_2"/>
    <property type="match status" value="1"/>
</dbReference>
<dbReference type="Gene3D" id="3.30.70.20">
    <property type="match status" value="1"/>
</dbReference>
<sequence length="226" mass="23947">MTEPGSEAPPEIAFTFDGQPIRARAGATLLQAWIAAGLPLTENVGCMGQGVCGACRVLVRRPGERLAGTALACEMQAEAGMQVSFVDHFPARRAHAYDLHALTDSWTALEQIDRVFPEARHCRHCGGCDHACPKGIAVQRMVTLAAEGQAFAAAALFDHCVLCNLCVAACPEHIDPAHLGQFVRRMTAALTLRPADLIARLREIEQGGQPIDPEAPGANPAAAPSP</sequence>
<feature type="region of interest" description="Disordered" evidence="5">
    <location>
        <begin position="207"/>
        <end position="226"/>
    </location>
</feature>
<dbReference type="Pfam" id="PF13510">
    <property type="entry name" value="Fer2_4"/>
    <property type="match status" value="1"/>
</dbReference>
<dbReference type="Proteomes" id="UP000188879">
    <property type="component" value="Unassembled WGS sequence"/>
</dbReference>
<feature type="domain" description="4Fe-4S ferredoxin-type" evidence="7">
    <location>
        <begin position="151"/>
        <end position="179"/>
    </location>
</feature>
<dbReference type="RefSeq" id="WP_076958482.1">
    <property type="nucleotide sequence ID" value="NZ_MLCO01000173.1"/>
</dbReference>
<dbReference type="CDD" id="cd00207">
    <property type="entry name" value="fer2"/>
    <property type="match status" value="1"/>
</dbReference>
<evidence type="ECO:0000256" key="1">
    <source>
        <dbReference type="ARBA" id="ARBA00022723"/>
    </source>
</evidence>
<proteinExistence type="predicted"/>
<dbReference type="InterPro" id="IPR017896">
    <property type="entry name" value="4Fe4S_Fe-S-bd"/>
</dbReference>
<dbReference type="Gene3D" id="3.10.20.440">
    <property type="entry name" value="2Fe-2S iron-sulphur cluster binding domain, sarcosine oxidase, alpha subunit, N-terminal domain"/>
    <property type="match status" value="1"/>
</dbReference>
<dbReference type="InterPro" id="IPR017900">
    <property type="entry name" value="4Fe4S_Fe_S_CS"/>
</dbReference>
<keyword evidence="1" id="KW-0479">Metal-binding</keyword>
<dbReference type="SUPFAM" id="SSF54292">
    <property type="entry name" value="2Fe-2S ferredoxin-like"/>
    <property type="match status" value="1"/>
</dbReference>
<dbReference type="Pfam" id="PF13187">
    <property type="entry name" value="Fer4_9"/>
    <property type="match status" value="1"/>
</dbReference>
<dbReference type="GO" id="GO:0016491">
    <property type="term" value="F:oxidoreductase activity"/>
    <property type="evidence" value="ECO:0007669"/>
    <property type="project" value="UniProtKB-KW"/>
</dbReference>
<accession>A0A1V2GZN6</accession>
<evidence type="ECO:0000256" key="3">
    <source>
        <dbReference type="ARBA" id="ARBA00023004"/>
    </source>
</evidence>
<evidence type="ECO:0000313" key="8">
    <source>
        <dbReference type="EMBL" id="ONG51099.1"/>
    </source>
</evidence>
<keyword evidence="4" id="KW-0411">Iron-sulfur</keyword>
<dbReference type="InterPro" id="IPR001041">
    <property type="entry name" value="2Fe-2S_ferredoxin-type"/>
</dbReference>
<dbReference type="InterPro" id="IPR036010">
    <property type="entry name" value="2Fe-2S_ferredoxin-like_sf"/>
</dbReference>
<dbReference type="EMBL" id="MLCO01000173">
    <property type="protein sequence ID" value="ONG51099.1"/>
    <property type="molecule type" value="Genomic_DNA"/>
</dbReference>
<dbReference type="InterPro" id="IPR042204">
    <property type="entry name" value="2Fe-2S-bd_N"/>
</dbReference>
<evidence type="ECO:0000259" key="7">
    <source>
        <dbReference type="PROSITE" id="PS51379"/>
    </source>
</evidence>
<dbReference type="GO" id="GO:0046872">
    <property type="term" value="F:metal ion binding"/>
    <property type="evidence" value="ECO:0007669"/>
    <property type="project" value="UniProtKB-KW"/>
</dbReference>
<evidence type="ECO:0000256" key="5">
    <source>
        <dbReference type="SAM" id="MobiDB-lite"/>
    </source>
</evidence>
<feature type="compositionally biased region" description="Low complexity" evidence="5">
    <location>
        <begin position="214"/>
        <end position="226"/>
    </location>
</feature>
<protein>
    <submittedName>
        <fullName evidence="8">Ferredoxin</fullName>
    </submittedName>
</protein>